<dbReference type="RefSeq" id="WP_143777336.1">
    <property type="nucleotide sequence ID" value="NZ_VKKU01000002.1"/>
</dbReference>
<dbReference type="PANTHER" id="PTHR43777">
    <property type="entry name" value="MOLYBDENUM COFACTOR CYTIDYLYLTRANSFERASE"/>
    <property type="match status" value="1"/>
</dbReference>
<keyword evidence="4" id="KW-1185">Reference proteome</keyword>
<reference evidence="3 4" key="1">
    <citation type="submission" date="2019-07" db="EMBL/GenBank/DDBJ databases">
        <authorList>
            <person name="Park M."/>
        </authorList>
    </citation>
    <scope>NUCLEOTIDE SEQUENCE [LARGE SCALE GENOMIC DNA]</scope>
    <source>
        <strain evidence="3 4">KCTC32445</strain>
    </source>
</reference>
<gene>
    <name evidence="3" type="ORF">FOM92_13395</name>
</gene>
<dbReference type="PANTHER" id="PTHR43777:SF1">
    <property type="entry name" value="MOLYBDENUM COFACTOR CYTIDYLYLTRANSFERASE"/>
    <property type="match status" value="1"/>
</dbReference>
<dbReference type="SUPFAM" id="SSF53448">
    <property type="entry name" value="Nucleotide-diphospho-sugar transferases"/>
    <property type="match status" value="1"/>
</dbReference>
<evidence type="ECO:0000313" key="4">
    <source>
        <dbReference type="Proteomes" id="UP000320160"/>
    </source>
</evidence>
<dbReference type="InterPro" id="IPR025877">
    <property type="entry name" value="MobA-like_NTP_Trfase"/>
</dbReference>
<proteinExistence type="predicted"/>
<feature type="domain" description="MobA-like NTP transferase" evidence="2">
    <location>
        <begin position="15"/>
        <end position="185"/>
    </location>
</feature>
<evidence type="ECO:0000313" key="3">
    <source>
        <dbReference type="EMBL" id="TSB02118.1"/>
    </source>
</evidence>
<dbReference type="GO" id="GO:0016779">
    <property type="term" value="F:nucleotidyltransferase activity"/>
    <property type="evidence" value="ECO:0007669"/>
    <property type="project" value="UniProtKB-ARBA"/>
</dbReference>
<protein>
    <recommendedName>
        <fullName evidence="2">MobA-like NTP transferase domain-containing protein</fullName>
    </recommendedName>
</protein>
<dbReference type="AlphaFoldDB" id="A0A553WBP4"/>
<dbReference type="Gene3D" id="3.90.550.10">
    <property type="entry name" value="Spore Coat Polysaccharide Biosynthesis Protein SpsA, Chain A"/>
    <property type="match status" value="1"/>
</dbReference>
<accession>A0A553WBP4</accession>
<sequence length="268" mass="28707">MTSTPAQGRTGWSALVLAGNRPKGDALAAHFGVPAKALIDFGGEPMLSHVLKALHATASVQQIMVIAQNTDALADAVEAGGGALLRQSSAGISSSIAELAGTDALPFPILVTTADHPLLEPDLLSAFIADAGDADVAVGMVERAVLFERYPMNKRTWLKFADGYWSGANLFALQSVKCLPALELWSRAEQDRKTAWKLFLHFGPWLAVRALTRTIGLGDALRQAGKRLGLKARLVPLATPEAAIDVDKPDDHRQALEIWQNRKGLHQP</sequence>
<dbReference type="OrthoDB" id="159246at2"/>
<dbReference type="Pfam" id="PF12804">
    <property type="entry name" value="NTP_transf_3"/>
    <property type="match status" value="1"/>
</dbReference>
<name>A0A553WBP4_9SPHN</name>
<organism evidence="3 4">
    <name type="scientific">Sphingorhabdus contaminans</name>
    <dbReference type="NCBI Taxonomy" id="1343899"/>
    <lineage>
        <taxon>Bacteria</taxon>
        <taxon>Pseudomonadati</taxon>
        <taxon>Pseudomonadota</taxon>
        <taxon>Alphaproteobacteria</taxon>
        <taxon>Sphingomonadales</taxon>
        <taxon>Sphingomonadaceae</taxon>
        <taxon>Sphingorhabdus</taxon>
    </lineage>
</organism>
<evidence type="ECO:0000259" key="2">
    <source>
        <dbReference type="Pfam" id="PF12804"/>
    </source>
</evidence>
<evidence type="ECO:0000256" key="1">
    <source>
        <dbReference type="ARBA" id="ARBA00022842"/>
    </source>
</evidence>
<dbReference type="EMBL" id="VKKU01000002">
    <property type="protein sequence ID" value="TSB02118.1"/>
    <property type="molecule type" value="Genomic_DNA"/>
</dbReference>
<keyword evidence="1" id="KW-0460">Magnesium</keyword>
<dbReference type="InterPro" id="IPR029044">
    <property type="entry name" value="Nucleotide-diphossugar_trans"/>
</dbReference>
<comment type="caution">
    <text evidence="3">The sequence shown here is derived from an EMBL/GenBank/DDBJ whole genome shotgun (WGS) entry which is preliminary data.</text>
</comment>
<dbReference type="Proteomes" id="UP000320160">
    <property type="component" value="Unassembled WGS sequence"/>
</dbReference>